<protein>
    <submittedName>
        <fullName evidence="1">Uncharacterized protein</fullName>
    </submittedName>
</protein>
<sequence>MKVMDTTSMTDVVNDMECCRSLGRPEAKLRQRRGDFKPTGMKVMINQMKQASVPSQMTSLGTYSTDTYPDLYQIIWDMNQKADISVDVYAGSIYSGGPITLPLVRWMNGWVWLKGGKDRQIDL</sequence>
<organism evidence="1 2">
    <name type="scientific">Petrolisthes manimaculis</name>
    <dbReference type="NCBI Taxonomy" id="1843537"/>
    <lineage>
        <taxon>Eukaryota</taxon>
        <taxon>Metazoa</taxon>
        <taxon>Ecdysozoa</taxon>
        <taxon>Arthropoda</taxon>
        <taxon>Crustacea</taxon>
        <taxon>Multicrustacea</taxon>
        <taxon>Malacostraca</taxon>
        <taxon>Eumalacostraca</taxon>
        <taxon>Eucarida</taxon>
        <taxon>Decapoda</taxon>
        <taxon>Pleocyemata</taxon>
        <taxon>Anomura</taxon>
        <taxon>Galatheoidea</taxon>
        <taxon>Porcellanidae</taxon>
        <taxon>Petrolisthes</taxon>
    </lineage>
</organism>
<dbReference type="AlphaFoldDB" id="A0AAE1NP73"/>
<dbReference type="EMBL" id="JAWZYT010004472">
    <property type="protein sequence ID" value="KAK4293730.1"/>
    <property type="molecule type" value="Genomic_DNA"/>
</dbReference>
<accession>A0AAE1NP73</accession>
<keyword evidence="2" id="KW-1185">Reference proteome</keyword>
<evidence type="ECO:0000313" key="1">
    <source>
        <dbReference type="EMBL" id="KAK4293730.1"/>
    </source>
</evidence>
<gene>
    <name evidence="1" type="ORF">Pmani_033603</name>
</gene>
<dbReference type="Proteomes" id="UP001292094">
    <property type="component" value="Unassembled WGS sequence"/>
</dbReference>
<name>A0AAE1NP73_9EUCA</name>
<evidence type="ECO:0000313" key="2">
    <source>
        <dbReference type="Proteomes" id="UP001292094"/>
    </source>
</evidence>
<comment type="caution">
    <text evidence="1">The sequence shown here is derived from an EMBL/GenBank/DDBJ whole genome shotgun (WGS) entry which is preliminary data.</text>
</comment>
<reference evidence="1" key="1">
    <citation type="submission" date="2023-11" db="EMBL/GenBank/DDBJ databases">
        <title>Genome assemblies of two species of porcelain crab, Petrolisthes cinctipes and Petrolisthes manimaculis (Anomura: Porcellanidae).</title>
        <authorList>
            <person name="Angst P."/>
        </authorList>
    </citation>
    <scope>NUCLEOTIDE SEQUENCE</scope>
    <source>
        <strain evidence="1">PB745_02</strain>
        <tissue evidence="1">Gill</tissue>
    </source>
</reference>
<proteinExistence type="predicted"/>